<evidence type="ECO:0000313" key="3">
    <source>
        <dbReference type="Proteomes" id="UP001482620"/>
    </source>
</evidence>
<protein>
    <submittedName>
        <fullName evidence="2">Uncharacterized protein</fullName>
    </submittedName>
</protein>
<sequence>MERLLSASQPFLPNHSETRGKDEMNHDEKLQSKEEATDQATTDQEMMTREGLDRRNVWEPSVYYALGKESFYFVGHEINIRESMDSYGALIWPGVSPSITIKQIHWTIVVVLA</sequence>
<feature type="compositionally biased region" description="Basic and acidic residues" evidence="1">
    <location>
        <begin position="16"/>
        <end position="36"/>
    </location>
</feature>
<feature type="region of interest" description="Disordered" evidence="1">
    <location>
        <begin position="1"/>
        <end position="52"/>
    </location>
</feature>
<dbReference type="Proteomes" id="UP001482620">
    <property type="component" value="Unassembled WGS sequence"/>
</dbReference>
<gene>
    <name evidence="2" type="ORF">ILYODFUR_009283</name>
</gene>
<organism evidence="2 3">
    <name type="scientific">Ilyodon furcidens</name>
    <name type="common">goldbreast splitfin</name>
    <dbReference type="NCBI Taxonomy" id="33524"/>
    <lineage>
        <taxon>Eukaryota</taxon>
        <taxon>Metazoa</taxon>
        <taxon>Chordata</taxon>
        <taxon>Craniata</taxon>
        <taxon>Vertebrata</taxon>
        <taxon>Euteleostomi</taxon>
        <taxon>Actinopterygii</taxon>
        <taxon>Neopterygii</taxon>
        <taxon>Teleostei</taxon>
        <taxon>Neoteleostei</taxon>
        <taxon>Acanthomorphata</taxon>
        <taxon>Ovalentaria</taxon>
        <taxon>Atherinomorphae</taxon>
        <taxon>Cyprinodontiformes</taxon>
        <taxon>Goodeidae</taxon>
        <taxon>Ilyodon</taxon>
    </lineage>
</organism>
<reference evidence="2 3" key="1">
    <citation type="submission" date="2021-06" db="EMBL/GenBank/DDBJ databases">
        <authorList>
            <person name="Palmer J.M."/>
        </authorList>
    </citation>
    <scope>NUCLEOTIDE SEQUENCE [LARGE SCALE GENOMIC DNA]</scope>
    <source>
        <strain evidence="3">if_2019</strain>
        <tissue evidence="2">Muscle</tissue>
    </source>
</reference>
<accession>A0ABV0SJS2</accession>
<evidence type="ECO:0000256" key="1">
    <source>
        <dbReference type="SAM" id="MobiDB-lite"/>
    </source>
</evidence>
<comment type="caution">
    <text evidence="2">The sequence shown here is derived from an EMBL/GenBank/DDBJ whole genome shotgun (WGS) entry which is preliminary data.</text>
</comment>
<proteinExistence type="predicted"/>
<name>A0ABV0SJS2_9TELE</name>
<dbReference type="EMBL" id="JAHRIQ010000643">
    <property type="protein sequence ID" value="MEQ2220804.1"/>
    <property type="molecule type" value="Genomic_DNA"/>
</dbReference>
<feature type="compositionally biased region" description="Polar residues" evidence="1">
    <location>
        <begin position="1"/>
        <end position="11"/>
    </location>
</feature>
<keyword evidence="3" id="KW-1185">Reference proteome</keyword>
<evidence type="ECO:0000313" key="2">
    <source>
        <dbReference type="EMBL" id="MEQ2220804.1"/>
    </source>
</evidence>